<proteinExistence type="predicted"/>
<accession>A0ABP0JCL7</accession>
<comment type="caution">
    <text evidence="1">The sequence shown here is derived from an EMBL/GenBank/DDBJ whole genome shotgun (WGS) entry which is preliminary data.</text>
</comment>
<keyword evidence="2" id="KW-1185">Reference proteome</keyword>
<sequence length="103" mass="11052">MALTLVWVGGERDPTLGDGVMKKRRAGKRPTNGIALRVFITAKGTELHGEVSRQRRCSASQTRESPLVGRAIQKCESSECVCGSDIEVVDSVLALVQVDKSPG</sequence>
<gene>
    <name evidence="1" type="ORF">CCMP2556_LOCUS10694</name>
</gene>
<protein>
    <submittedName>
        <fullName evidence="1">Uncharacterized protein</fullName>
    </submittedName>
</protein>
<evidence type="ECO:0000313" key="1">
    <source>
        <dbReference type="EMBL" id="CAK9012035.1"/>
    </source>
</evidence>
<reference evidence="1 2" key="1">
    <citation type="submission" date="2024-02" db="EMBL/GenBank/DDBJ databases">
        <authorList>
            <person name="Chen Y."/>
            <person name="Shah S."/>
            <person name="Dougan E. K."/>
            <person name="Thang M."/>
            <person name="Chan C."/>
        </authorList>
    </citation>
    <scope>NUCLEOTIDE SEQUENCE [LARGE SCALE GENOMIC DNA]</scope>
</reference>
<organism evidence="1 2">
    <name type="scientific">Durusdinium trenchii</name>
    <dbReference type="NCBI Taxonomy" id="1381693"/>
    <lineage>
        <taxon>Eukaryota</taxon>
        <taxon>Sar</taxon>
        <taxon>Alveolata</taxon>
        <taxon>Dinophyceae</taxon>
        <taxon>Suessiales</taxon>
        <taxon>Symbiodiniaceae</taxon>
        <taxon>Durusdinium</taxon>
    </lineage>
</organism>
<name>A0ABP0JCL7_9DINO</name>
<dbReference type="Proteomes" id="UP001642484">
    <property type="component" value="Unassembled WGS sequence"/>
</dbReference>
<evidence type="ECO:0000313" key="2">
    <source>
        <dbReference type="Proteomes" id="UP001642484"/>
    </source>
</evidence>
<dbReference type="EMBL" id="CAXAMN010005047">
    <property type="protein sequence ID" value="CAK9012035.1"/>
    <property type="molecule type" value="Genomic_DNA"/>
</dbReference>